<evidence type="ECO:0000313" key="2">
    <source>
        <dbReference type="Proteomes" id="UP000093000"/>
    </source>
</evidence>
<name>A0A1C7NTM0_9FUNG</name>
<organism evidence="1 2">
    <name type="scientific">Choanephora cucurbitarum</name>
    <dbReference type="NCBI Taxonomy" id="101091"/>
    <lineage>
        <taxon>Eukaryota</taxon>
        <taxon>Fungi</taxon>
        <taxon>Fungi incertae sedis</taxon>
        <taxon>Mucoromycota</taxon>
        <taxon>Mucoromycotina</taxon>
        <taxon>Mucoromycetes</taxon>
        <taxon>Mucorales</taxon>
        <taxon>Mucorineae</taxon>
        <taxon>Choanephoraceae</taxon>
        <taxon>Choanephoroideae</taxon>
        <taxon>Choanephora</taxon>
    </lineage>
</organism>
<comment type="caution">
    <text evidence="1">The sequence shown here is derived from an EMBL/GenBank/DDBJ whole genome shotgun (WGS) entry which is preliminary data.</text>
</comment>
<dbReference type="OrthoDB" id="2239391at2759"/>
<dbReference type="Proteomes" id="UP000093000">
    <property type="component" value="Unassembled WGS sequence"/>
</dbReference>
<evidence type="ECO:0000313" key="1">
    <source>
        <dbReference type="EMBL" id="OBZ90834.1"/>
    </source>
</evidence>
<dbReference type="AlphaFoldDB" id="A0A1C7NTM0"/>
<reference evidence="1 2" key="1">
    <citation type="submission" date="2016-03" db="EMBL/GenBank/DDBJ databases">
        <title>Choanephora cucurbitarum.</title>
        <authorList>
            <person name="Min B."/>
            <person name="Park H."/>
            <person name="Park J.-H."/>
            <person name="Shin H.-D."/>
            <person name="Choi I.-G."/>
        </authorList>
    </citation>
    <scope>NUCLEOTIDE SEQUENCE [LARGE SCALE GENOMIC DNA]</scope>
    <source>
        <strain evidence="1 2">KUS-F28377</strain>
    </source>
</reference>
<dbReference type="InParanoid" id="A0A1C7NTM0"/>
<keyword evidence="2" id="KW-1185">Reference proteome</keyword>
<proteinExistence type="predicted"/>
<dbReference type="EMBL" id="LUGH01000032">
    <property type="protein sequence ID" value="OBZ90834.1"/>
    <property type="molecule type" value="Genomic_DNA"/>
</dbReference>
<sequence>MDSLFYLLFIDEFIVSSGITLQSIASSLALQANIPGEDIANMSDWSLPTTFENCYQRDHLSCFKFANILITPSFKIDIDIHLDDYTDVYFKSLD</sequence>
<accession>A0A1C7NTM0</accession>
<gene>
    <name evidence="1" type="ORF">A0J61_01109</name>
</gene>
<protein>
    <submittedName>
        <fullName evidence="1">Uncharacterized protein</fullName>
    </submittedName>
</protein>